<evidence type="ECO:0000313" key="2">
    <source>
        <dbReference type="EMBL" id="KAJ7099415.1"/>
    </source>
</evidence>
<dbReference type="AlphaFoldDB" id="A0AAD6UK16"/>
<evidence type="ECO:0000313" key="3">
    <source>
        <dbReference type="Proteomes" id="UP001222325"/>
    </source>
</evidence>
<gene>
    <name evidence="2" type="ORF">B0H15DRAFT_820182</name>
</gene>
<comment type="caution">
    <text evidence="2">The sequence shown here is derived from an EMBL/GenBank/DDBJ whole genome shotgun (WGS) entry which is preliminary data.</text>
</comment>
<keyword evidence="3" id="KW-1185">Reference proteome</keyword>
<evidence type="ECO:0008006" key="4">
    <source>
        <dbReference type="Google" id="ProtNLM"/>
    </source>
</evidence>
<accession>A0AAD6UK16</accession>
<dbReference type="EMBL" id="JARJCN010000007">
    <property type="protein sequence ID" value="KAJ7099415.1"/>
    <property type="molecule type" value="Genomic_DNA"/>
</dbReference>
<keyword evidence="1" id="KW-0732">Signal</keyword>
<evidence type="ECO:0000256" key="1">
    <source>
        <dbReference type="SAM" id="SignalP"/>
    </source>
</evidence>
<dbReference type="Proteomes" id="UP001222325">
    <property type="component" value="Unassembled WGS sequence"/>
</dbReference>
<protein>
    <recommendedName>
        <fullName evidence="4">Secreted protein</fullName>
    </recommendedName>
</protein>
<reference evidence="2" key="1">
    <citation type="submission" date="2023-03" db="EMBL/GenBank/DDBJ databases">
        <title>Massive genome expansion in bonnet fungi (Mycena s.s.) driven by repeated elements and novel gene families across ecological guilds.</title>
        <authorList>
            <consortium name="Lawrence Berkeley National Laboratory"/>
            <person name="Harder C.B."/>
            <person name="Miyauchi S."/>
            <person name="Viragh M."/>
            <person name="Kuo A."/>
            <person name="Thoen E."/>
            <person name="Andreopoulos B."/>
            <person name="Lu D."/>
            <person name="Skrede I."/>
            <person name="Drula E."/>
            <person name="Henrissat B."/>
            <person name="Morin E."/>
            <person name="Kohler A."/>
            <person name="Barry K."/>
            <person name="LaButti K."/>
            <person name="Morin E."/>
            <person name="Salamov A."/>
            <person name="Lipzen A."/>
            <person name="Mereny Z."/>
            <person name="Hegedus B."/>
            <person name="Baldrian P."/>
            <person name="Stursova M."/>
            <person name="Weitz H."/>
            <person name="Taylor A."/>
            <person name="Grigoriev I.V."/>
            <person name="Nagy L.G."/>
            <person name="Martin F."/>
            <person name="Kauserud H."/>
        </authorList>
    </citation>
    <scope>NUCLEOTIDE SEQUENCE</scope>
    <source>
        <strain evidence="2">CBHHK173m</strain>
    </source>
</reference>
<proteinExistence type="predicted"/>
<feature type="chain" id="PRO_5042269117" description="Secreted protein" evidence="1">
    <location>
        <begin position="26"/>
        <end position="86"/>
    </location>
</feature>
<name>A0AAD6UK16_9AGAR</name>
<organism evidence="2 3">
    <name type="scientific">Mycena belliarum</name>
    <dbReference type="NCBI Taxonomy" id="1033014"/>
    <lineage>
        <taxon>Eukaryota</taxon>
        <taxon>Fungi</taxon>
        <taxon>Dikarya</taxon>
        <taxon>Basidiomycota</taxon>
        <taxon>Agaricomycotina</taxon>
        <taxon>Agaricomycetes</taxon>
        <taxon>Agaricomycetidae</taxon>
        <taxon>Agaricales</taxon>
        <taxon>Marasmiineae</taxon>
        <taxon>Mycenaceae</taxon>
        <taxon>Mycena</taxon>
    </lineage>
</organism>
<sequence>MPSALSTPPWASGLVLTCLSHSTWAAHSGRDSGGDRLGIRRPSTAMFFGALQTSCTSFIDPLLAHRIWPSRCHRNSAALPALGCVL</sequence>
<feature type="signal peptide" evidence="1">
    <location>
        <begin position="1"/>
        <end position="25"/>
    </location>
</feature>